<organism evidence="3">
    <name type="scientific">freshwater metagenome</name>
    <dbReference type="NCBI Taxonomy" id="449393"/>
    <lineage>
        <taxon>unclassified sequences</taxon>
        <taxon>metagenomes</taxon>
        <taxon>ecological metagenomes</taxon>
    </lineage>
</organism>
<dbReference type="EMBL" id="CAFBMR010000014">
    <property type="protein sequence ID" value="CAB4908021.1"/>
    <property type="molecule type" value="Genomic_DNA"/>
</dbReference>
<dbReference type="Pfam" id="PF13469">
    <property type="entry name" value="Sulfotransfer_3"/>
    <property type="match status" value="1"/>
</dbReference>
<evidence type="ECO:0000313" key="3">
    <source>
        <dbReference type="EMBL" id="CAB4908021.1"/>
    </source>
</evidence>
<dbReference type="SUPFAM" id="SSF52540">
    <property type="entry name" value="P-loop containing nucleoside triphosphate hydrolases"/>
    <property type="match status" value="1"/>
</dbReference>
<dbReference type="PANTHER" id="PTHR12788:SF10">
    <property type="entry name" value="PROTEIN-TYROSINE SULFOTRANSFERASE"/>
    <property type="match status" value="1"/>
</dbReference>
<reference evidence="3" key="1">
    <citation type="submission" date="2020-05" db="EMBL/GenBank/DDBJ databases">
        <authorList>
            <person name="Chiriac C."/>
            <person name="Salcher M."/>
            <person name="Ghai R."/>
            <person name="Kavagutti S V."/>
        </authorList>
    </citation>
    <scope>NUCLEOTIDE SEQUENCE</scope>
</reference>
<protein>
    <submittedName>
        <fullName evidence="3">Unannotated protein</fullName>
    </submittedName>
</protein>
<feature type="region of interest" description="Disordered" evidence="2">
    <location>
        <begin position="324"/>
        <end position="358"/>
    </location>
</feature>
<evidence type="ECO:0000256" key="1">
    <source>
        <dbReference type="ARBA" id="ARBA00022679"/>
    </source>
</evidence>
<proteinExistence type="predicted"/>
<dbReference type="Gene3D" id="3.40.50.300">
    <property type="entry name" value="P-loop containing nucleotide triphosphate hydrolases"/>
    <property type="match status" value="1"/>
</dbReference>
<accession>A0A6J7GI16</accession>
<name>A0A6J7GI16_9ZZZZ</name>
<gene>
    <name evidence="3" type="ORF">UFOPK3610_00584</name>
</gene>
<evidence type="ECO:0000256" key="2">
    <source>
        <dbReference type="SAM" id="MobiDB-lite"/>
    </source>
</evidence>
<keyword evidence="1" id="KW-0808">Transferase</keyword>
<dbReference type="GO" id="GO:0008476">
    <property type="term" value="F:protein-tyrosine sulfotransferase activity"/>
    <property type="evidence" value="ECO:0007669"/>
    <property type="project" value="InterPro"/>
</dbReference>
<dbReference type="InterPro" id="IPR026634">
    <property type="entry name" value="TPST-like"/>
</dbReference>
<feature type="compositionally biased region" description="Low complexity" evidence="2">
    <location>
        <begin position="339"/>
        <end position="358"/>
    </location>
</feature>
<dbReference type="AlphaFoldDB" id="A0A6J7GI16"/>
<sequence>MDEILDRPIFVGGTGRSGTTVAGRLLNVHPQLTLTRPRELRFIASALGVAEAYWTVTEGRIPRIKRTPPRNPLKRALRVAFPYPQKPSRVTPDLVVQSLWTHWFEREKPSGAVNGLSLALSRDALEAAAASYLADFDSDPYVATRRFVAAVLAPQMAQQGGKRWVDTTPANARAADRMIALFPDAKIVHMMRDGRDVAASFAGKKFGPNNVMVGLEAWRMRMLDAHRAELAVPEGTVIRIDLQRLVVTHRQATLSRLLSCIDVPANPTFRQWFAENISAKEAKPGRWRKDFSVDDCVLIDRRYGEILEELRAVGAPYPVRADDSMRVQRLKRRREGSRRPAGPAESSSPEPALPADDH</sequence>
<dbReference type="InterPro" id="IPR027417">
    <property type="entry name" value="P-loop_NTPase"/>
</dbReference>
<dbReference type="PANTHER" id="PTHR12788">
    <property type="entry name" value="PROTEIN-TYROSINE SULFOTRANSFERASE 2"/>
    <property type="match status" value="1"/>
</dbReference>
<dbReference type="GO" id="GO:0005794">
    <property type="term" value="C:Golgi apparatus"/>
    <property type="evidence" value="ECO:0007669"/>
    <property type="project" value="UniProtKB-ARBA"/>
</dbReference>